<dbReference type="InterPro" id="IPR045336">
    <property type="entry name" value="MmgE_PrpD_N"/>
</dbReference>
<dbReference type="Proteomes" id="UP001501444">
    <property type="component" value="Unassembled WGS sequence"/>
</dbReference>
<dbReference type="Pfam" id="PF03972">
    <property type="entry name" value="MmgE_PrpD_N"/>
    <property type="match status" value="1"/>
</dbReference>
<dbReference type="InterPro" id="IPR036148">
    <property type="entry name" value="MmgE/PrpD_sf"/>
</dbReference>
<protein>
    <submittedName>
        <fullName evidence="4">MmgE/PrpD family protein</fullName>
    </submittedName>
</protein>
<keyword evidence="5" id="KW-1185">Reference proteome</keyword>
<feature type="domain" description="MmgE/PrpD C-terminal" evidence="3">
    <location>
        <begin position="275"/>
        <end position="447"/>
    </location>
</feature>
<dbReference type="Gene3D" id="3.30.1330.120">
    <property type="entry name" value="2-methylcitrate dehydratase PrpD"/>
    <property type="match status" value="1"/>
</dbReference>
<evidence type="ECO:0000313" key="5">
    <source>
        <dbReference type="Proteomes" id="UP001501444"/>
    </source>
</evidence>
<dbReference type="InterPro" id="IPR045337">
    <property type="entry name" value="MmgE_PrpD_C"/>
</dbReference>
<dbReference type="EMBL" id="BAAARV010000027">
    <property type="protein sequence ID" value="GAA2348857.1"/>
    <property type="molecule type" value="Genomic_DNA"/>
</dbReference>
<dbReference type="InterPro" id="IPR042183">
    <property type="entry name" value="MmgE/PrpD_sf_1"/>
</dbReference>
<dbReference type="PANTHER" id="PTHR16943:SF8">
    <property type="entry name" value="2-METHYLCITRATE DEHYDRATASE"/>
    <property type="match status" value="1"/>
</dbReference>
<proteinExistence type="inferred from homology"/>
<dbReference type="Pfam" id="PF19305">
    <property type="entry name" value="MmgE_PrpD_C"/>
    <property type="match status" value="1"/>
</dbReference>
<dbReference type="PANTHER" id="PTHR16943">
    <property type="entry name" value="2-METHYLCITRATE DEHYDRATASE-RELATED"/>
    <property type="match status" value="1"/>
</dbReference>
<evidence type="ECO:0000256" key="1">
    <source>
        <dbReference type="ARBA" id="ARBA00006174"/>
    </source>
</evidence>
<dbReference type="SUPFAM" id="SSF103378">
    <property type="entry name" value="2-methylcitrate dehydratase PrpD"/>
    <property type="match status" value="1"/>
</dbReference>
<comment type="similarity">
    <text evidence="1">Belongs to the PrpD family.</text>
</comment>
<dbReference type="InterPro" id="IPR005656">
    <property type="entry name" value="MmgE_PrpD"/>
</dbReference>
<dbReference type="RefSeq" id="WP_344613725.1">
    <property type="nucleotide sequence ID" value="NZ_BAAARV010000027.1"/>
</dbReference>
<organism evidence="4 5">
    <name type="scientific">Dactylosporangium salmoneum</name>
    <dbReference type="NCBI Taxonomy" id="53361"/>
    <lineage>
        <taxon>Bacteria</taxon>
        <taxon>Bacillati</taxon>
        <taxon>Actinomycetota</taxon>
        <taxon>Actinomycetes</taxon>
        <taxon>Micromonosporales</taxon>
        <taxon>Micromonosporaceae</taxon>
        <taxon>Dactylosporangium</taxon>
    </lineage>
</organism>
<evidence type="ECO:0000259" key="3">
    <source>
        <dbReference type="Pfam" id="PF19305"/>
    </source>
</evidence>
<accession>A0ABN3GCZ0</accession>
<reference evidence="4 5" key="1">
    <citation type="journal article" date="2019" name="Int. J. Syst. Evol. Microbiol.">
        <title>The Global Catalogue of Microorganisms (GCM) 10K type strain sequencing project: providing services to taxonomists for standard genome sequencing and annotation.</title>
        <authorList>
            <consortium name="The Broad Institute Genomics Platform"/>
            <consortium name="The Broad Institute Genome Sequencing Center for Infectious Disease"/>
            <person name="Wu L."/>
            <person name="Ma J."/>
        </authorList>
    </citation>
    <scope>NUCLEOTIDE SEQUENCE [LARGE SCALE GENOMIC DNA]</scope>
    <source>
        <strain evidence="4 5">JCM 3272</strain>
    </source>
</reference>
<comment type="caution">
    <text evidence="4">The sequence shown here is derived from an EMBL/GenBank/DDBJ whole genome shotgun (WGS) entry which is preliminary data.</text>
</comment>
<dbReference type="InterPro" id="IPR042188">
    <property type="entry name" value="MmgE/PrpD_sf_2"/>
</dbReference>
<dbReference type="Gene3D" id="1.10.4100.10">
    <property type="entry name" value="2-methylcitrate dehydratase PrpD"/>
    <property type="match status" value="1"/>
</dbReference>
<name>A0ABN3GCZ0_9ACTN</name>
<evidence type="ECO:0000313" key="4">
    <source>
        <dbReference type="EMBL" id="GAA2348857.1"/>
    </source>
</evidence>
<feature type="domain" description="MmgE/PrpD N-terminal" evidence="2">
    <location>
        <begin position="7"/>
        <end position="251"/>
    </location>
</feature>
<evidence type="ECO:0000259" key="2">
    <source>
        <dbReference type="Pfam" id="PF03972"/>
    </source>
</evidence>
<sequence length="468" mass="48716">MAGLIERVAEVAVSVRDGGLGADLRADAVRRILDVVGNCLGAAGEPVAEAARAVAREWGTGGPATVIADDRPLPAAGAAFVNGVLAHALDFDDTHLPSVLHPSASVVPAALAAAEQYGATGPALLDAVVMGLEVCVRLGMAGYDEKLGNSVFFERGQHATSICGAVGASVAVAMLAGLDAPGIASAAGIAASMGAGLLEANRTGGTVKRIHCGWASHSAVSAAALARHGVTGPPTVLEGRFGFFQAWCGDQADPEYVTRELGERWETPGVFFKPYPCNHFTQAGIDAALELRGRGLDPAEVVEAELRAPAPVLRTIAEPREVKIAPPTGYNAAFSGPYTVAAALLGGGGLGVGFADFTDEAAHDPRRRELAAKVRCVADDALGRIYPYQFPAQLWVRTRDGREWQCRVEQNRGGPDRPLSDAEHAVKFEMTAGRTVAAETIPRLREAVTALATNGTVADLTRLLRVRS</sequence>
<gene>
    <name evidence="4" type="ORF">GCM10010170_037740</name>
</gene>